<dbReference type="EMBL" id="JBBPBK010000009">
    <property type="protein sequence ID" value="KAK9278118.1"/>
    <property type="molecule type" value="Genomic_DNA"/>
</dbReference>
<dbReference type="InterPro" id="IPR052398">
    <property type="entry name" value="Ubiquitin_hydrolase_53/54"/>
</dbReference>
<dbReference type="PANTHER" id="PTHR22975:SF9">
    <property type="entry name" value="ECHINUS SPLICE FORM 3"/>
    <property type="match status" value="1"/>
</dbReference>
<dbReference type="InterPro" id="IPR001394">
    <property type="entry name" value="Peptidase_C19_UCH"/>
</dbReference>
<evidence type="ECO:0000313" key="5">
    <source>
        <dbReference type="Proteomes" id="UP001415857"/>
    </source>
</evidence>
<gene>
    <name evidence="4" type="ORF">L1049_027676</name>
</gene>
<dbReference type="Gene3D" id="3.90.70.10">
    <property type="entry name" value="Cysteine proteinases"/>
    <property type="match status" value="1"/>
</dbReference>
<reference evidence="4 5" key="1">
    <citation type="journal article" date="2024" name="Plant J.">
        <title>Genome sequences and population genomics reveal climatic adaptation and genomic divergence between two closely related sweetgum species.</title>
        <authorList>
            <person name="Xu W.Q."/>
            <person name="Ren C.Q."/>
            <person name="Zhang X.Y."/>
            <person name="Comes H.P."/>
            <person name="Liu X.H."/>
            <person name="Li Y.G."/>
            <person name="Kettle C.J."/>
            <person name="Jalonen R."/>
            <person name="Gaisberger H."/>
            <person name="Ma Y.Z."/>
            <person name="Qiu Y.X."/>
        </authorList>
    </citation>
    <scope>NUCLEOTIDE SEQUENCE [LARGE SCALE GENOMIC DNA]</scope>
    <source>
        <strain evidence="4">Hangzhou</strain>
    </source>
</reference>
<dbReference type="PROSITE" id="PS50235">
    <property type="entry name" value="USP_3"/>
    <property type="match status" value="1"/>
</dbReference>
<protein>
    <recommendedName>
        <fullName evidence="3">USP domain-containing protein</fullName>
    </recommendedName>
</protein>
<proteinExistence type="predicted"/>
<dbReference type="Proteomes" id="UP001415857">
    <property type="component" value="Unassembled WGS sequence"/>
</dbReference>
<dbReference type="Pfam" id="PF00443">
    <property type="entry name" value="UCH"/>
    <property type="match status" value="1"/>
</dbReference>
<sequence>MGLNNLGDNGAKTLRQLQAEEDDEERFQADLKKAVRQSLDTFQAHQKLPLVPSLRTPPKISLGADEFGVFPNEGMVKNVNEADVFGTGLKNEVGEYNCFLNVIIQSLWHIRRFRDEFLRRSTSEHIHVGDPCVVCALYDIFTALSMASTDMRREAVAPTSLRIALSNLYPDSNFFQEAQMNDASEVLAVIFDCLHRSVTSDSGVSDTESVESNCMGSWDCANNACIAHSLFGMDIFERMNCYNCDLESRHLKYTSFFHNINASALRTMKVMCAESSFDELLNLVEMNHQLACDPEADGCGKLNYIHHILKTPPHVFTTVLGWQNTCENVEDIAATMAALATEIDISVLYRGLDPKNTRCLVSVVVWLKERAGHECTEEAYHAVLLDGNCFQEHTAVVYGEY</sequence>
<name>A0AAP0RJ29_LIQFO</name>
<dbReference type="GO" id="GO:0016579">
    <property type="term" value="P:protein deubiquitination"/>
    <property type="evidence" value="ECO:0007669"/>
    <property type="project" value="InterPro"/>
</dbReference>
<keyword evidence="1" id="KW-0833">Ubl conjugation pathway</keyword>
<evidence type="ECO:0000259" key="3">
    <source>
        <dbReference type="PROSITE" id="PS50235"/>
    </source>
</evidence>
<evidence type="ECO:0000256" key="1">
    <source>
        <dbReference type="ARBA" id="ARBA00022786"/>
    </source>
</evidence>
<dbReference type="InterPro" id="IPR038765">
    <property type="entry name" value="Papain-like_cys_pep_sf"/>
</dbReference>
<accession>A0AAP0RJ29</accession>
<comment type="caution">
    <text evidence="4">The sequence shown here is derived from an EMBL/GenBank/DDBJ whole genome shotgun (WGS) entry which is preliminary data.</text>
</comment>
<evidence type="ECO:0000313" key="4">
    <source>
        <dbReference type="EMBL" id="KAK9278118.1"/>
    </source>
</evidence>
<keyword evidence="5" id="KW-1185">Reference proteome</keyword>
<dbReference type="InterPro" id="IPR028889">
    <property type="entry name" value="USP"/>
</dbReference>
<feature type="domain" description="USP" evidence="3">
    <location>
        <begin position="87"/>
        <end position="401"/>
    </location>
</feature>
<evidence type="ECO:0000256" key="2">
    <source>
        <dbReference type="ARBA" id="ARBA00022801"/>
    </source>
</evidence>
<dbReference type="GO" id="GO:0004843">
    <property type="term" value="F:cysteine-type deubiquitinase activity"/>
    <property type="evidence" value="ECO:0007669"/>
    <property type="project" value="InterPro"/>
</dbReference>
<dbReference type="AlphaFoldDB" id="A0AAP0RJ29"/>
<dbReference type="SUPFAM" id="SSF54001">
    <property type="entry name" value="Cysteine proteinases"/>
    <property type="match status" value="1"/>
</dbReference>
<dbReference type="PANTHER" id="PTHR22975">
    <property type="entry name" value="UBIQUITIN SPECIFIC PROTEINASE"/>
    <property type="match status" value="1"/>
</dbReference>
<organism evidence="4 5">
    <name type="scientific">Liquidambar formosana</name>
    <name type="common">Formosan gum</name>
    <dbReference type="NCBI Taxonomy" id="63359"/>
    <lineage>
        <taxon>Eukaryota</taxon>
        <taxon>Viridiplantae</taxon>
        <taxon>Streptophyta</taxon>
        <taxon>Embryophyta</taxon>
        <taxon>Tracheophyta</taxon>
        <taxon>Spermatophyta</taxon>
        <taxon>Magnoliopsida</taxon>
        <taxon>eudicotyledons</taxon>
        <taxon>Gunneridae</taxon>
        <taxon>Pentapetalae</taxon>
        <taxon>Saxifragales</taxon>
        <taxon>Altingiaceae</taxon>
        <taxon>Liquidambar</taxon>
    </lineage>
</organism>
<keyword evidence="2" id="KW-0378">Hydrolase</keyword>